<evidence type="ECO:0000313" key="12">
    <source>
        <dbReference type="Proteomes" id="UP001605036"/>
    </source>
</evidence>
<keyword evidence="3" id="KW-0813">Transport</keyword>
<dbReference type="EMBL" id="JBHFFA010000003">
    <property type="protein sequence ID" value="KAL2633917.1"/>
    <property type="molecule type" value="Genomic_DNA"/>
</dbReference>
<keyword evidence="4" id="KW-0926">Vacuole</keyword>
<evidence type="ECO:0000256" key="1">
    <source>
        <dbReference type="ARBA" id="ARBA00004128"/>
    </source>
</evidence>
<dbReference type="Pfam" id="PF01988">
    <property type="entry name" value="VIT1"/>
    <property type="match status" value="1"/>
</dbReference>
<evidence type="ECO:0000256" key="7">
    <source>
        <dbReference type="ARBA" id="ARBA00023136"/>
    </source>
</evidence>
<feature type="compositionally biased region" description="Polar residues" evidence="9">
    <location>
        <begin position="27"/>
        <end position="38"/>
    </location>
</feature>
<feature type="region of interest" description="Disordered" evidence="9">
    <location>
        <begin position="1"/>
        <end position="38"/>
    </location>
</feature>
<protein>
    <recommendedName>
        <fullName evidence="13">Vacuolar iron transporter 1</fullName>
    </recommendedName>
</protein>
<feature type="transmembrane region" description="Helical" evidence="10">
    <location>
        <begin position="252"/>
        <end position="273"/>
    </location>
</feature>
<dbReference type="GO" id="GO:0006826">
    <property type="term" value="P:iron ion transport"/>
    <property type="evidence" value="ECO:0007669"/>
    <property type="project" value="UniProtKB-KW"/>
</dbReference>
<organism evidence="11 12">
    <name type="scientific">Riccia fluitans</name>
    <dbReference type="NCBI Taxonomy" id="41844"/>
    <lineage>
        <taxon>Eukaryota</taxon>
        <taxon>Viridiplantae</taxon>
        <taxon>Streptophyta</taxon>
        <taxon>Embryophyta</taxon>
        <taxon>Marchantiophyta</taxon>
        <taxon>Marchantiopsida</taxon>
        <taxon>Marchantiidae</taxon>
        <taxon>Marchantiales</taxon>
        <taxon>Ricciaceae</taxon>
        <taxon>Riccia</taxon>
    </lineage>
</organism>
<accession>A0ABD1YT35</accession>
<evidence type="ECO:0000256" key="2">
    <source>
        <dbReference type="ARBA" id="ARBA00007049"/>
    </source>
</evidence>
<keyword evidence="6 10" id="KW-1133">Transmembrane helix</keyword>
<gene>
    <name evidence="11" type="ORF">R1flu_005396</name>
</gene>
<evidence type="ECO:0000256" key="8">
    <source>
        <dbReference type="ARBA" id="ARBA00044464"/>
    </source>
</evidence>
<feature type="transmembrane region" description="Helical" evidence="10">
    <location>
        <begin position="225"/>
        <end position="246"/>
    </location>
</feature>
<dbReference type="PANTHER" id="PTHR31851">
    <property type="entry name" value="FE(2+)/MN(2+) TRANSPORTER PCL1"/>
    <property type="match status" value="1"/>
</dbReference>
<comment type="similarity">
    <text evidence="2">Belongs to the CCC1 family.</text>
</comment>
<name>A0ABD1YT35_9MARC</name>
<sequence>MSQPKNWRHEGGSRKFRRPPSLDPTKSRNGSTDQLLDPEQQSLLDPEFNAKHVHFAEGTVSGSHLEMIPRNLDDEDERPNDTPWGGEYVKSIVYGGLDAIVTSFALVASVSGGSYPAAAVLVLGCANLIADGLSMGFGDYLSSSTEQSYAANRKEMSDWEFRNDMHGQVMNLVSVYESHGMSRADAEQVVAVFSKYDNLLTTAKMTMDDGLLPPDEEESPLKNGIVTFFSFLAFGSTPLLSFAVLNPITQNIQVKFLVACVVTVLALILLGVAKAKISGDRYINSVLMVVGNGGIAALAAYFISYGLEKLSGTD</sequence>
<keyword evidence="5 10" id="KW-0812">Transmembrane</keyword>
<dbReference type="InterPro" id="IPR008217">
    <property type="entry name" value="Ccc1_fam"/>
</dbReference>
<evidence type="ECO:0000313" key="11">
    <source>
        <dbReference type="EMBL" id="KAL2633917.1"/>
    </source>
</evidence>
<keyword evidence="7 10" id="KW-0472">Membrane</keyword>
<evidence type="ECO:0000256" key="10">
    <source>
        <dbReference type="SAM" id="Phobius"/>
    </source>
</evidence>
<keyword evidence="3" id="KW-0410">Iron transport</keyword>
<keyword evidence="3" id="KW-0406">Ion transport</keyword>
<evidence type="ECO:0008006" key="13">
    <source>
        <dbReference type="Google" id="ProtNLM"/>
    </source>
</evidence>
<dbReference type="AlphaFoldDB" id="A0ABD1YT35"/>
<dbReference type="Proteomes" id="UP001605036">
    <property type="component" value="Unassembled WGS sequence"/>
</dbReference>
<feature type="transmembrane region" description="Helical" evidence="10">
    <location>
        <begin position="285"/>
        <end position="307"/>
    </location>
</feature>
<keyword evidence="12" id="KW-1185">Reference proteome</keyword>
<evidence type="ECO:0000256" key="9">
    <source>
        <dbReference type="SAM" id="MobiDB-lite"/>
    </source>
</evidence>
<evidence type="ECO:0000256" key="5">
    <source>
        <dbReference type="ARBA" id="ARBA00022692"/>
    </source>
</evidence>
<comment type="subcellular location">
    <subcellularLocation>
        <location evidence="1">Vacuole membrane</location>
        <topology evidence="1">Multi-pass membrane protein</topology>
    </subcellularLocation>
</comment>
<reference evidence="11 12" key="1">
    <citation type="submission" date="2024-09" db="EMBL/GenBank/DDBJ databases">
        <title>Chromosome-scale assembly of Riccia fluitans.</title>
        <authorList>
            <person name="Paukszto L."/>
            <person name="Sawicki J."/>
            <person name="Karawczyk K."/>
            <person name="Piernik-Szablinska J."/>
            <person name="Szczecinska M."/>
            <person name="Mazdziarz M."/>
        </authorList>
    </citation>
    <scope>NUCLEOTIDE SEQUENCE [LARGE SCALE GENOMIC DNA]</scope>
    <source>
        <strain evidence="11">Rf_01</strain>
        <tissue evidence="11">Aerial parts of the thallus</tissue>
    </source>
</reference>
<evidence type="ECO:0000256" key="4">
    <source>
        <dbReference type="ARBA" id="ARBA00022554"/>
    </source>
</evidence>
<keyword evidence="3" id="KW-0408">Iron</keyword>
<evidence type="ECO:0000256" key="6">
    <source>
        <dbReference type="ARBA" id="ARBA00022989"/>
    </source>
</evidence>
<dbReference type="GO" id="GO:0005774">
    <property type="term" value="C:vacuolar membrane"/>
    <property type="evidence" value="ECO:0007669"/>
    <property type="project" value="UniProtKB-SubCell"/>
</dbReference>
<comment type="caution">
    <text evidence="11">The sequence shown here is derived from an EMBL/GenBank/DDBJ whole genome shotgun (WGS) entry which is preliminary data.</text>
</comment>
<comment type="catalytic activity">
    <reaction evidence="8">
        <text>Fe(2+)(in) = Fe(2+)(out)</text>
        <dbReference type="Rhea" id="RHEA:28486"/>
        <dbReference type="ChEBI" id="CHEBI:29033"/>
    </reaction>
    <physiologicalReaction direction="left-to-right" evidence="8">
        <dbReference type="Rhea" id="RHEA:28487"/>
    </physiologicalReaction>
</comment>
<evidence type="ECO:0000256" key="3">
    <source>
        <dbReference type="ARBA" id="ARBA00022496"/>
    </source>
</evidence>
<proteinExistence type="inferred from homology"/>